<keyword evidence="1" id="KW-0143">Chaperone</keyword>
<dbReference type="STRING" id="1873176.BFN67_06110"/>
<dbReference type="SUPFAM" id="SSF89155">
    <property type="entry name" value="TorD-like"/>
    <property type="match status" value="1"/>
</dbReference>
<protein>
    <submittedName>
        <fullName evidence="2">Molecular chaperone TorD</fullName>
    </submittedName>
</protein>
<dbReference type="InterPro" id="IPR020945">
    <property type="entry name" value="DMSO/NO3_reduct_chaperone"/>
</dbReference>
<evidence type="ECO:0000313" key="2">
    <source>
        <dbReference type="EMBL" id="OQM73907.1"/>
    </source>
</evidence>
<dbReference type="AlphaFoldDB" id="A0A1V8RL23"/>
<dbReference type="InterPro" id="IPR050289">
    <property type="entry name" value="TorD/DmsD_chaperones"/>
</dbReference>
<accession>A0A1V8RL23</accession>
<comment type="caution">
    <text evidence="2">The sequence shown here is derived from an EMBL/GenBank/DDBJ whole genome shotgun (WGS) entry which is preliminary data.</text>
</comment>
<dbReference type="PANTHER" id="PTHR34227">
    <property type="entry name" value="CHAPERONE PROTEIN YCDY"/>
    <property type="match status" value="1"/>
</dbReference>
<proteinExistence type="predicted"/>
<sequence>MNPDLPPGQARERPDEADAAIFGAGTALLDEIDQARADEYALLASLLVAPPDGDLLGRLSRLQDSSDTPLGRAHAALARAAASSTADAVQREYFELFIGVGRGELLPYASYYLTGFLNERPLARLRADMIRFGIERAAGHCEPEDHLGSLCEMMSGFAGKHFTVSGGEEQDFFERHVEPWAGRFFRDLEDAKAARFYRSVGTIGRLFIDIESEAFAMEARRSA</sequence>
<dbReference type="EMBL" id="MDET01000045">
    <property type="protein sequence ID" value="OQM73907.1"/>
    <property type="molecule type" value="Genomic_DNA"/>
</dbReference>
<evidence type="ECO:0000256" key="1">
    <source>
        <dbReference type="ARBA" id="ARBA00023186"/>
    </source>
</evidence>
<evidence type="ECO:0000313" key="3">
    <source>
        <dbReference type="Proteomes" id="UP000191905"/>
    </source>
</evidence>
<organism evidence="2 3">
    <name type="scientific">Manganibacter manganicus</name>
    <dbReference type="NCBI Taxonomy" id="1873176"/>
    <lineage>
        <taxon>Bacteria</taxon>
        <taxon>Pseudomonadati</taxon>
        <taxon>Pseudomonadota</taxon>
        <taxon>Alphaproteobacteria</taxon>
        <taxon>Hyphomicrobiales</taxon>
        <taxon>Phyllobacteriaceae</taxon>
        <taxon>Manganibacter</taxon>
    </lineage>
</organism>
<keyword evidence="3" id="KW-1185">Reference proteome</keyword>
<gene>
    <name evidence="2" type="ORF">BFN67_06110</name>
</gene>
<dbReference type="InterPro" id="IPR036411">
    <property type="entry name" value="TorD-like_sf"/>
</dbReference>
<dbReference type="Pfam" id="PF02613">
    <property type="entry name" value="Nitrate_red_del"/>
    <property type="match status" value="1"/>
</dbReference>
<dbReference type="Proteomes" id="UP000191905">
    <property type="component" value="Unassembled WGS sequence"/>
</dbReference>
<dbReference type="PANTHER" id="PTHR34227:SF1">
    <property type="entry name" value="DIMETHYL SULFOXIDE REDUCTASE CHAPERONE-RELATED"/>
    <property type="match status" value="1"/>
</dbReference>
<reference evidence="2 3" key="1">
    <citation type="journal article" date="2016" name="Int. J. Syst. Evol. Microbiol.">
        <title>Pseudaminobacter manganicus sp. nov., isolated from sludge of a manganese mine.</title>
        <authorList>
            <person name="Li J."/>
            <person name="Huang J."/>
            <person name="Liao S."/>
            <person name="Wang G."/>
        </authorList>
    </citation>
    <scope>NUCLEOTIDE SEQUENCE [LARGE SCALE GENOMIC DNA]</scope>
    <source>
        <strain evidence="2 3">JH-7</strain>
    </source>
</reference>
<dbReference type="Gene3D" id="1.10.3480.10">
    <property type="entry name" value="TorD-like"/>
    <property type="match status" value="1"/>
</dbReference>
<dbReference type="OrthoDB" id="8526323at2"/>
<dbReference type="RefSeq" id="WP_080921148.1">
    <property type="nucleotide sequence ID" value="NZ_MDET01000045.1"/>
</dbReference>
<name>A0A1V8RL23_9HYPH</name>